<dbReference type="AlphaFoldDB" id="A0A0C2GWU6"/>
<feature type="non-terminal residue" evidence="1">
    <location>
        <position position="104"/>
    </location>
</feature>
<sequence>MDMWQAATVQEMIRQLLYVLYKLVHVQSNSFVVKSLPSGLSTLRIDPVLATDNQTTVSCSADNGVANPVVADAVDFNLPLRVDKFAGRKLVYLKRSNTLQLARR</sequence>
<protein>
    <submittedName>
        <fullName evidence="1">Uncharacterized protein</fullName>
    </submittedName>
</protein>
<gene>
    <name evidence="1" type="ORF">ANCDUO_03683</name>
</gene>
<organism evidence="1 2">
    <name type="scientific">Ancylostoma duodenale</name>
    <dbReference type="NCBI Taxonomy" id="51022"/>
    <lineage>
        <taxon>Eukaryota</taxon>
        <taxon>Metazoa</taxon>
        <taxon>Ecdysozoa</taxon>
        <taxon>Nematoda</taxon>
        <taxon>Chromadorea</taxon>
        <taxon>Rhabditida</taxon>
        <taxon>Rhabditina</taxon>
        <taxon>Rhabditomorpha</taxon>
        <taxon>Strongyloidea</taxon>
        <taxon>Ancylostomatidae</taxon>
        <taxon>Ancylostomatinae</taxon>
        <taxon>Ancylostoma</taxon>
    </lineage>
</organism>
<accession>A0A0C2GWU6</accession>
<dbReference type="EMBL" id="KN727312">
    <property type="protein sequence ID" value="KIH65990.1"/>
    <property type="molecule type" value="Genomic_DNA"/>
</dbReference>
<keyword evidence="2" id="KW-1185">Reference proteome</keyword>
<name>A0A0C2GWU6_9BILA</name>
<proteinExistence type="predicted"/>
<evidence type="ECO:0000313" key="2">
    <source>
        <dbReference type="Proteomes" id="UP000054047"/>
    </source>
</evidence>
<reference evidence="1 2" key="1">
    <citation type="submission" date="2013-12" db="EMBL/GenBank/DDBJ databases">
        <title>Draft genome of the parsitic nematode Ancylostoma duodenale.</title>
        <authorList>
            <person name="Mitreva M."/>
        </authorList>
    </citation>
    <scope>NUCLEOTIDE SEQUENCE [LARGE SCALE GENOMIC DNA]</scope>
    <source>
        <strain evidence="1 2">Zhejiang</strain>
    </source>
</reference>
<evidence type="ECO:0000313" key="1">
    <source>
        <dbReference type="EMBL" id="KIH65990.1"/>
    </source>
</evidence>
<dbReference type="OrthoDB" id="10253954at2759"/>
<dbReference type="Proteomes" id="UP000054047">
    <property type="component" value="Unassembled WGS sequence"/>
</dbReference>